<dbReference type="GO" id="GO:0016787">
    <property type="term" value="F:hydrolase activity"/>
    <property type="evidence" value="ECO:0007669"/>
    <property type="project" value="UniProtKB-KW"/>
</dbReference>
<keyword evidence="2" id="KW-0378">Hydrolase</keyword>
<evidence type="ECO:0000313" key="2">
    <source>
        <dbReference type="EMBL" id="GAA4029749.1"/>
    </source>
</evidence>
<evidence type="ECO:0000313" key="3">
    <source>
        <dbReference type="Proteomes" id="UP001424459"/>
    </source>
</evidence>
<evidence type="ECO:0000256" key="1">
    <source>
        <dbReference type="SAM" id="SignalP"/>
    </source>
</evidence>
<dbReference type="Gene3D" id="2.40.160.20">
    <property type="match status" value="1"/>
</dbReference>
<dbReference type="RefSeq" id="WP_344695538.1">
    <property type="nucleotide sequence ID" value="NZ_BAABBR010000001.1"/>
</dbReference>
<name>A0ABP7TQF8_9SPHN</name>
<keyword evidence="1" id="KW-0732">Signal</keyword>
<comment type="caution">
    <text evidence="2">The sequence shown here is derived from an EMBL/GenBank/DDBJ whole genome shotgun (WGS) entry which is preliminary data.</text>
</comment>
<sequence>MRILLPAAAIAVAALGAAPAAATEVFAGVHAHAVKTPLSLQAGREGGTDLSVGIRGKRIAGTPIQPYVFGSLNTSGDTNFLAAGLSAKFGNRVYVRPGLGIAIHDGSASNFSVPDRIAFGSRVLFEPELAIGTQLNECVGIEASWVHFSHAQIFGRQNPGIDNIGARLTFKL</sequence>
<dbReference type="Proteomes" id="UP001424459">
    <property type="component" value="Unassembled WGS sequence"/>
</dbReference>
<dbReference type="InterPro" id="IPR018550">
    <property type="entry name" value="Lipid-A_deacylase-rel"/>
</dbReference>
<keyword evidence="3" id="KW-1185">Reference proteome</keyword>
<proteinExistence type="predicted"/>
<organism evidence="2 3">
    <name type="scientific">Sphingomonas rosea</name>
    <dbReference type="NCBI Taxonomy" id="335605"/>
    <lineage>
        <taxon>Bacteria</taxon>
        <taxon>Pseudomonadati</taxon>
        <taxon>Pseudomonadota</taxon>
        <taxon>Alphaproteobacteria</taxon>
        <taxon>Sphingomonadales</taxon>
        <taxon>Sphingomonadaceae</taxon>
        <taxon>Sphingomonas</taxon>
    </lineage>
</organism>
<dbReference type="Pfam" id="PF09411">
    <property type="entry name" value="PagL"/>
    <property type="match status" value="1"/>
</dbReference>
<accession>A0ABP7TQF8</accession>
<feature type="chain" id="PRO_5045710330" evidence="1">
    <location>
        <begin position="23"/>
        <end position="172"/>
    </location>
</feature>
<reference evidence="3" key="1">
    <citation type="journal article" date="2019" name="Int. J. Syst. Evol. Microbiol.">
        <title>The Global Catalogue of Microorganisms (GCM) 10K type strain sequencing project: providing services to taxonomists for standard genome sequencing and annotation.</title>
        <authorList>
            <consortium name="The Broad Institute Genomics Platform"/>
            <consortium name="The Broad Institute Genome Sequencing Center for Infectious Disease"/>
            <person name="Wu L."/>
            <person name="Ma J."/>
        </authorList>
    </citation>
    <scope>NUCLEOTIDE SEQUENCE [LARGE SCALE GENOMIC DNA]</scope>
    <source>
        <strain evidence="3">JCM 17564</strain>
    </source>
</reference>
<protein>
    <submittedName>
        <fullName evidence="2">Acyloxyacyl hydrolase</fullName>
    </submittedName>
</protein>
<feature type="signal peptide" evidence="1">
    <location>
        <begin position="1"/>
        <end position="22"/>
    </location>
</feature>
<gene>
    <name evidence="2" type="ORF">GCM10022281_06200</name>
</gene>
<dbReference type="EMBL" id="BAABBR010000001">
    <property type="protein sequence ID" value="GAA4029749.1"/>
    <property type="molecule type" value="Genomic_DNA"/>
</dbReference>